<evidence type="ECO:0000256" key="3">
    <source>
        <dbReference type="ARBA" id="ARBA00038054"/>
    </source>
</evidence>
<dbReference type="PANTHER" id="PTHR43567:SF1">
    <property type="entry name" value="FLAVOREDOXIN"/>
    <property type="match status" value="1"/>
</dbReference>
<feature type="domain" description="Flavin reductase like" evidence="4">
    <location>
        <begin position="10"/>
        <end position="164"/>
    </location>
</feature>
<dbReference type="GO" id="GO:0010181">
    <property type="term" value="F:FMN binding"/>
    <property type="evidence" value="ECO:0007669"/>
    <property type="project" value="InterPro"/>
</dbReference>
<dbReference type="PANTHER" id="PTHR43567">
    <property type="entry name" value="FLAVOREDOXIN-RELATED-RELATED"/>
    <property type="match status" value="1"/>
</dbReference>
<evidence type="ECO:0000313" key="6">
    <source>
        <dbReference type="Proteomes" id="UP000231203"/>
    </source>
</evidence>
<evidence type="ECO:0000256" key="1">
    <source>
        <dbReference type="ARBA" id="ARBA00001917"/>
    </source>
</evidence>
<comment type="similarity">
    <text evidence="3">Belongs to the flavoredoxin family.</text>
</comment>
<dbReference type="SUPFAM" id="SSF50475">
    <property type="entry name" value="FMN-binding split barrel"/>
    <property type="match status" value="1"/>
</dbReference>
<keyword evidence="2" id="KW-0285">Flavoprotein</keyword>
<dbReference type="InterPro" id="IPR052174">
    <property type="entry name" value="Flavoredoxin"/>
</dbReference>
<accession>A0A2G6MQP1</accession>
<dbReference type="EMBL" id="PDTI01000051">
    <property type="protein sequence ID" value="PIE62335.1"/>
    <property type="molecule type" value="Genomic_DNA"/>
</dbReference>
<proteinExistence type="inferred from homology"/>
<protein>
    <submittedName>
        <fullName evidence="5">Flavoredoxin</fullName>
    </submittedName>
</protein>
<dbReference type="GO" id="GO:0016646">
    <property type="term" value="F:oxidoreductase activity, acting on the CH-NH group of donors, NAD or NADP as acceptor"/>
    <property type="evidence" value="ECO:0007669"/>
    <property type="project" value="UniProtKB-ARBA"/>
</dbReference>
<evidence type="ECO:0000259" key="4">
    <source>
        <dbReference type="SMART" id="SM00903"/>
    </source>
</evidence>
<organism evidence="5 6">
    <name type="scientific">Desulfobacter postgatei</name>
    <dbReference type="NCBI Taxonomy" id="2293"/>
    <lineage>
        <taxon>Bacteria</taxon>
        <taxon>Pseudomonadati</taxon>
        <taxon>Thermodesulfobacteriota</taxon>
        <taxon>Desulfobacteria</taxon>
        <taxon>Desulfobacterales</taxon>
        <taxon>Desulfobacteraceae</taxon>
        <taxon>Desulfobacter</taxon>
    </lineage>
</organism>
<dbReference type="Pfam" id="PF01613">
    <property type="entry name" value="Flavin_Reduct"/>
    <property type="match status" value="1"/>
</dbReference>
<sequence length="192" mass="20984">MKKSIDPGTYACPAPTWCVGTYDEDGKANIMTIAWGGICCSVPPHLTVSVRKVTYTYAALMRRKCYTVSIPSVANLQEADYFGMASGKDTDKFAISGLTATRSELVDAPYVEEFPLIFECEVKHVVEIGGHVQFVGEIVGIKADENVLNAKDLPAIDKVNPFVYAPTSREYWSLKEVVGQGFSSGRTLMKPS</sequence>
<name>A0A2G6MQP1_9BACT</name>
<evidence type="ECO:0000256" key="2">
    <source>
        <dbReference type="ARBA" id="ARBA00022630"/>
    </source>
</evidence>
<evidence type="ECO:0000313" key="5">
    <source>
        <dbReference type="EMBL" id="PIE62335.1"/>
    </source>
</evidence>
<comment type="cofactor">
    <cofactor evidence="1">
        <name>FMN</name>
        <dbReference type="ChEBI" id="CHEBI:58210"/>
    </cofactor>
</comment>
<dbReference type="InterPro" id="IPR012349">
    <property type="entry name" value="Split_barrel_FMN-bd"/>
</dbReference>
<dbReference type="Proteomes" id="UP000231203">
    <property type="component" value="Unassembled WGS sequence"/>
</dbReference>
<gene>
    <name evidence="5" type="ORF">CSA25_05795</name>
</gene>
<dbReference type="AlphaFoldDB" id="A0A2G6MQP1"/>
<dbReference type="InterPro" id="IPR002563">
    <property type="entry name" value="Flavin_Rdtase-like_dom"/>
</dbReference>
<reference evidence="5 6" key="1">
    <citation type="submission" date="2017-10" db="EMBL/GenBank/DDBJ databases">
        <title>Novel microbial diversity and functional potential in the marine mammal oral microbiome.</title>
        <authorList>
            <person name="Dudek N.K."/>
            <person name="Sun C.L."/>
            <person name="Burstein D."/>
            <person name="Kantor R.S."/>
            <person name="Aliaga Goltsman D.S."/>
            <person name="Bik E.M."/>
            <person name="Thomas B.C."/>
            <person name="Banfield J.F."/>
            <person name="Relman D.A."/>
        </authorList>
    </citation>
    <scope>NUCLEOTIDE SEQUENCE [LARGE SCALE GENOMIC DNA]</scope>
    <source>
        <strain evidence="5">DOLJORAL78_47_202</strain>
    </source>
</reference>
<dbReference type="SMART" id="SM00903">
    <property type="entry name" value="Flavin_Reduct"/>
    <property type="match status" value="1"/>
</dbReference>
<comment type="caution">
    <text evidence="5">The sequence shown here is derived from an EMBL/GenBank/DDBJ whole genome shotgun (WGS) entry which is preliminary data.</text>
</comment>
<dbReference type="Gene3D" id="2.30.110.10">
    <property type="entry name" value="Electron Transport, Fmn-binding Protein, Chain A"/>
    <property type="match status" value="1"/>
</dbReference>